<accession>A0AAQ3QXT3</accession>
<sequence>MKVLSIYNIKGGVGKTASAVNLSYLASQDGLRTLLCDFDPQGASSYYLRIKSGNKMKPAKLLKGGNFAHKQIKESDYPNLDLLPAHLAYRNFDLLLDKQKRSNRRLREFLDSFSEDYDLIIVDAPPNITLLSENIFRASDLILIPVIPTTLSILTYQQIRKFFKKEKIAFNRVRAFFSMVEKRKKLHRETIEQMQAEDDHFLPVQIPMASVVERMGLHREPVPAYAASSPASKTYSELWKSVSKILDD</sequence>
<dbReference type="Pfam" id="PF13614">
    <property type="entry name" value="AAA_31"/>
    <property type="match status" value="1"/>
</dbReference>
<dbReference type="InterPro" id="IPR025669">
    <property type="entry name" value="AAA_dom"/>
</dbReference>
<dbReference type="SUPFAM" id="SSF52540">
    <property type="entry name" value="P-loop containing nucleoside triphosphate hydrolases"/>
    <property type="match status" value="1"/>
</dbReference>
<dbReference type="PANTHER" id="PTHR13696:SF52">
    <property type="entry name" value="PARA FAMILY PROTEIN CT_582"/>
    <property type="match status" value="1"/>
</dbReference>
<reference evidence="2 3" key="1">
    <citation type="submission" date="2023-10" db="EMBL/GenBank/DDBJ databases">
        <title>Rubellicoccus peritrichatus gen. nov., sp. nov., isolated from an algae of coral reef tank.</title>
        <authorList>
            <person name="Luo J."/>
        </authorList>
    </citation>
    <scope>NUCLEOTIDE SEQUENCE [LARGE SCALE GENOMIC DNA]</scope>
    <source>
        <strain evidence="2 3">CR14</strain>
    </source>
</reference>
<proteinExistence type="predicted"/>
<organism evidence="2 3">
    <name type="scientific">Rubellicoccus peritrichatus</name>
    <dbReference type="NCBI Taxonomy" id="3080537"/>
    <lineage>
        <taxon>Bacteria</taxon>
        <taxon>Pseudomonadati</taxon>
        <taxon>Verrucomicrobiota</taxon>
        <taxon>Opitutia</taxon>
        <taxon>Puniceicoccales</taxon>
        <taxon>Cerasicoccaceae</taxon>
        <taxon>Rubellicoccus</taxon>
    </lineage>
</organism>
<evidence type="ECO:0000259" key="1">
    <source>
        <dbReference type="Pfam" id="PF13614"/>
    </source>
</evidence>
<dbReference type="InterPro" id="IPR050678">
    <property type="entry name" value="DNA_Partitioning_ATPase"/>
</dbReference>
<dbReference type="RefSeq" id="WP_317835916.1">
    <property type="nucleotide sequence ID" value="NZ_CP136920.1"/>
</dbReference>
<gene>
    <name evidence="2" type="ORF">RZN69_09730</name>
</gene>
<protein>
    <submittedName>
        <fullName evidence="2">AAA family ATPase</fullName>
    </submittedName>
</protein>
<dbReference type="KEGG" id="puo:RZN69_09730"/>
<name>A0AAQ3QXT3_9BACT</name>
<feature type="domain" description="AAA" evidence="1">
    <location>
        <begin position="1"/>
        <end position="167"/>
    </location>
</feature>
<dbReference type="InterPro" id="IPR027417">
    <property type="entry name" value="P-loop_NTPase"/>
</dbReference>
<dbReference type="CDD" id="cd02042">
    <property type="entry name" value="ParAB_family"/>
    <property type="match status" value="1"/>
</dbReference>
<dbReference type="PANTHER" id="PTHR13696">
    <property type="entry name" value="P-LOOP CONTAINING NUCLEOSIDE TRIPHOSPHATE HYDROLASE"/>
    <property type="match status" value="1"/>
</dbReference>
<evidence type="ECO:0000313" key="2">
    <source>
        <dbReference type="EMBL" id="WOO43367.1"/>
    </source>
</evidence>
<dbReference type="Proteomes" id="UP001304300">
    <property type="component" value="Chromosome"/>
</dbReference>
<evidence type="ECO:0000313" key="3">
    <source>
        <dbReference type="Proteomes" id="UP001304300"/>
    </source>
</evidence>
<keyword evidence="3" id="KW-1185">Reference proteome</keyword>
<dbReference type="Gene3D" id="3.40.50.300">
    <property type="entry name" value="P-loop containing nucleotide triphosphate hydrolases"/>
    <property type="match status" value="1"/>
</dbReference>
<dbReference type="AlphaFoldDB" id="A0AAQ3QXT3"/>
<dbReference type="EMBL" id="CP136920">
    <property type="protein sequence ID" value="WOO43367.1"/>
    <property type="molecule type" value="Genomic_DNA"/>
</dbReference>